<dbReference type="InterPro" id="IPR051259">
    <property type="entry name" value="rRNA_Methyltransferase"/>
</dbReference>
<accession>A0A382N887</accession>
<evidence type="ECO:0000256" key="2">
    <source>
        <dbReference type="ARBA" id="ARBA00022603"/>
    </source>
</evidence>
<dbReference type="Gene3D" id="3.40.1280.10">
    <property type="match status" value="1"/>
</dbReference>
<organism evidence="5">
    <name type="scientific">marine metagenome</name>
    <dbReference type="NCBI Taxonomy" id="408172"/>
    <lineage>
        <taxon>unclassified sequences</taxon>
        <taxon>metagenomes</taxon>
        <taxon>ecological metagenomes</taxon>
    </lineage>
</organism>
<dbReference type="GO" id="GO:0006396">
    <property type="term" value="P:RNA processing"/>
    <property type="evidence" value="ECO:0007669"/>
    <property type="project" value="InterPro"/>
</dbReference>
<dbReference type="CDD" id="cd18095">
    <property type="entry name" value="SpoU-like_rRNA-MTase"/>
    <property type="match status" value="1"/>
</dbReference>
<dbReference type="AlphaFoldDB" id="A0A382N887"/>
<dbReference type="InterPro" id="IPR001537">
    <property type="entry name" value="SpoU_MeTrfase"/>
</dbReference>
<sequence>MPSKGRLRLVERLKTRKGRLREGLVLVEGIRAVSEVLSSGAEIRFGLRSSRLQDSVVGRALTESLADRGVDTADIDDSELSELADTKNAQGVLLVCEEPELDLTQLGNRDPRTLLLLDGLQDPGNLGTLVRAAYAFDVSVVIVLDGSVDPWNPKAVRAAAGASFHIDVVRENWSRVGPWLKEQGIRLLVADPNGDDVGLLQPVRPWALAVGNEGAGPRDEIMAGARQR</sequence>
<dbReference type="SUPFAM" id="SSF55315">
    <property type="entry name" value="L30e-like"/>
    <property type="match status" value="1"/>
</dbReference>
<gene>
    <name evidence="5" type="ORF">METZ01_LOCUS309622</name>
</gene>
<dbReference type="PANTHER" id="PTHR43191">
    <property type="entry name" value="RRNA METHYLTRANSFERASE 3"/>
    <property type="match status" value="1"/>
</dbReference>
<evidence type="ECO:0000259" key="4">
    <source>
        <dbReference type="SMART" id="SM00967"/>
    </source>
</evidence>
<feature type="non-terminal residue" evidence="5">
    <location>
        <position position="228"/>
    </location>
</feature>
<dbReference type="InterPro" id="IPR029028">
    <property type="entry name" value="Alpha/beta_knot_MTases"/>
</dbReference>
<dbReference type="Gene3D" id="3.30.1330.30">
    <property type="match status" value="1"/>
</dbReference>
<evidence type="ECO:0000313" key="5">
    <source>
        <dbReference type="EMBL" id="SVC56768.1"/>
    </source>
</evidence>
<proteinExistence type="inferred from homology"/>
<keyword evidence="2" id="KW-0489">Methyltransferase</keyword>
<dbReference type="GO" id="GO:0005737">
    <property type="term" value="C:cytoplasm"/>
    <property type="evidence" value="ECO:0007669"/>
    <property type="project" value="UniProtKB-ARBA"/>
</dbReference>
<keyword evidence="3" id="KW-0808">Transferase</keyword>
<dbReference type="EMBL" id="UINC01098330">
    <property type="protein sequence ID" value="SVC56768.1"/>
    <property type="molecule type" value="Genomic_DNA"/>
</dbReference>
<dbReference type="InterPro" id="IPR013123">
    <property type="entry name" value="SpoU_subst-bd"/>
</dbReference>
<evidence type="ECO:0000256" key="3">
    <source>
        <dbReference type="ARBA" id="ARBA00022679"/>
    </source>
</evidence>
<name>A0A382N887_9ZZZZ</name>
<dbReference type="Pfam" id="PF22435">
    <property type="entry name" value="MRM3-like_sub_bind"/>
    <property type="match status" value="1"/>
</dbReference>
<dbReference type="GO" id="GO:0032259">
    <property type="term" value="P:methylation"/>
    <property type="evidence" value="ECO:0007669"/>
    <property type="project" value="UniProtKB-KW"/>
</dbReference>
<feature type="domain" description="RNA 2-O ribose methyltransferase substrate binding" evidence="4">
    <location>
        <begin position="26"/>
        <end position="102"/>
    </location>
</feature>
<protein>
    <recommendedName>
        <fullName evidence="4">RNA 2-O ribose methyltransferase substrate binding domain-containing protein</fullName>
    </recommendedName>
</protein>
<evidence type="ECO:0000256" key="1">
    <source>
        <dbReference type="ARBA" id="ARBA00007228"/>
    </source>
</evidence>
<dbReference type="GO" id="GO:0003723">
    <property type="term" value="F:RNA binding"/>
    <property type="evidence" value="ECO:0007669"/>
    <property type="project" value="InterPro"/>
</dbReference>
<dbReference type="InterPro" id="IPR029064">
    <property type="entry name" value="Ribosomal_eL30-like_sf"/>
</dbReference>
<dbReference type="SUPFAM" id="SSF75217">
    <property type="entry name" value="alpha/beta knot"/>
    <property type="match status" value="1"/>
</dbReference>
<dbReference type="InterPro" id="IPR053888">
    <property type="entry name" value="MRM3-like_sub_bind"/>
</dbReference>
<dbReference type="GO" id="GO:0008173">
    <property type="term" value="F:RNA methyltransferase activity"/>
    <property type="evidence" value="ECO:0007669"/>
    <property type="project" value="InterPro"/>
</dbReference>
<comment type="similarity">
    <text evidence="1">Belongs to the class IV-like SAM-binding methyltransferase superfamily. RNA methyltransferase TrmH family.</text>
</comment>
<dbReference type="Pfam" id="PF00588">
    <property type="entry name" value="SpoU_methylase"/>
    <property type="match status" value="1"/>
</dbReference>
<dbReference type="PANTHER" id="PTHR43191:SF2">
    <property type="entry name" value="RRNA METHYLTRANSFERASE 3, MITOCHONDRIAL"/>
    <property type="match status" value="1"/>
</dbReference>
<reference evidence="5" key="1">
    <citation type="submission" date="2018-05" db="EMBL/GenBank/DDBJ databases">
        <authorList>
            <person name="Lanie J.A."/>
            <person name="Ng W.-L."/>
            <person name="Kazmierczak K.M."/>
            <person name="Andrzejewski T.M."/>
            <person name="Davidsen T.M."/>
            <person name="Wayne K.J."/>
            <person name="Tettelin H."/>
            <person name="Glass J.I."/>
            <person name="Rusch D."/>
            <person name="Podicherti R."/>
            <person name="Tsui H.-C.T."/>
            <person name="Winkler M.E."/>
        </authorList>
    </citation>
    <scope>NUCLEOTIDE SEQUENCE</scope>
</reference>
<dbReference type="InterPro" id="IPR029026">
    <property type="entry name" value="tRNA_m1G_MTases_N"/>
</dbReference>
<dbReference type="SMART" id="SM00967">
    <property type="entry name" value="SpoU_sub_bind"/>
    <property type="match status" value="1"/>
</dbReference>